<feature type="transmembrane region" description="Helical" evidence="1">
    <location>
        <begin position="73"/>
        <end position="91"/>
    </location>
</feature>
<reference evidence="2" key="2">
    <citation type="submission" date="2023-05" db="EMBL/GenBank/DDBJ databases">
        <authorList>
            <consortium name="Lawrence Berkeley National Laboratory"/>
            <person name="Steindorff A."/>
            <person name="Hensen N."/>
            <person name="Bonometti L."/>
            <person name="Westerberg I."/>
            <person name="Brannstrom I.O."/>
            <person name="Guillou S."/>
            <person name="Cros-Aarteil S."/>
            <person name="Calhoun S."/>
            <person name="Haridas S."/>
            <person name="Kuo A."/>
            <person name="Mondo S."/>
            <person name="Pangilinan J."/>
            <person name="Riley R."/>
            <person name="Labutti K."/>
            <person name="Andreopoulos B."/>
            <person name="Lipzen A."/>
            <person name="Chen C."/>
            <person name="Yanf M."/>
            <person name="Daum C."/>
            <person name="Ng V."/>
            <person name="Clum A."/>
            <person name="Ohm R."/>
            <person name="Martin F."/>
            <person name="Silar P."/>
            <person name="Natvig D."/>
            <person name="Lalanne C."/>
            <person name="Gautier V."/>
            <person name="Ament-Velasquez S.L."/>
            <person name="Kruys A."/>
            <person name="Hutchinson M.I."/>
            <person name="Powell A.J."/>
            <person name="Barry K."/>
            <person name="Miller A.N."/>
            <person name="Grigoriev I.V."/>
            <person name="Debuchy R."/>
            <person name="Gladieux P."/>
            <person name="Thoren M.H."/>
            <person name="Johannesson H."/>
        </authorList>
    </citation>
    <scope>NUCLEOTIDE SEQUENCE</scope>
    <source>
        <strain evidence="2">CBS 123565</strain>
    </source>
</reference>
<dbReference type="EMBL" id="MU853426">
    <property type="protein sequence ID" value="KAK4131271.1"/>
    <property type="molecule type" value="Genomic_DNA"/>
</dbReference>
<evidence type="ECO:0000313" key="3">
    <source>
        <dbReference type="Proteomes" id="UP001304895"/>
    </source>
</evidence>
<organism evidence="2 3">
    <name type="scientific">Trichocladium antarcticum</name>
    <dbReference type="NCBI Taxonomy" id="1450529"/>
    <lineage>
        <taxon>Eukaryota</taxon>
        <taxon>Fungi</taxon>
        <taxon>Dikarya</taxon>
        <taxon>Ascomycota</taxon>
        <taxon>Pezizomycotina</taxon>
        <taxon>Sordariomycetes</taxon>
        <taxon>Sordariomycetidae</taxon>
        <taxon>Sordariales</taxon>
        <taxon>Chaetomiaceae</taxon>
        <taxon>Trichocladium</taxon>
    </lineage>
</organism>
<evidence type="ECO:0000256" key="1">
    <source>
        <dbReference type="SAM" id="Phobius"/>
    </source>
</evidence>
<keyword evidence="1" id="KW-0812">Transmembrane</keyword>
<keyword evidence="1" id="KW-0472">Membrane</keyword>
<keyword evidence="1" id="KW-1133">Transmembrane helix</keyword>
<comment type="caution">
    <text evidence="2">The sequence shown here is derived from an EMBL/GenBank/DDBJ whole genome shotgun (WGS) entry which is preliminary data.</text>
</comment>
<name>A0AAN6ZAW2_9PEZI</name>
<accession>A0AAN6ZAW2</accession>
<gene>
    <name evidence="2" type="ORF">BT67DRAFT_160043</name>
</gene>
<protein>
    <submittedName>
        <fullName evidence="2">Uncharacterized protein</fullName>
    </submittedName>
</protein>
<keyword evidence="3" id="KW-1185">Reference proteome</keyword>
<sequence length="128" mass="15053">MFYTHWCDVNPGYMAKWSREPGGAILLGVMLTASARHACDADLDHVQWENMRYVSLSLYLTVEKTRPFWIRDCPLGLCPFAGLYLVFLLLLPNSIEYDPFFFSFFLPQTYRNVQITVRHSPRYLTTRY</sequence>
<proteinExistence type="predicted"/>
<evidence type="ECO:0000313" key="2">
    <source>
        <dbReference type="EMBL" id="KAK4131271.1"/>
    </source>
</evidence>
<reference evidence="2" key="1">
    <citation type="journal article" date="2023" name="Mol. Phylogenet. Evol.">
        <title>Genome-scale phylogeny and comparative genomics of the fungal order Sordariales.</title>
        <authorList>
            <person name="Hensen N."/>
            <person name="Bonometti L."/>
            <person name="Westerberg I."/>
            <person name="Brannstrom I.O."/>
            <person name="Guillou S."/>
            <person name="Cros-Aarteil S."/>
            <person name="Calhoun S."/>
            <person name="Haridas S."/>
            <person name="Kuo A."/>
            <person name="Mondo S."/>
            <person name="Pangilinan J."/>
            <person name="Riley R."/>
            <person name="LaButti K."/>
            <person name="Andreopoulos B."/>
            <person name="Lipzen A."/>
            <person name="Chen C."/>
            <person name="Yan M."/>
            <person name="Daum C."/>
            <person name="Ng V."/>
            <person name="Clum A."/>
            <person name="Steindorff A."/>
            <person name="Ohm R.A."/>
            <person name="Martin F."/>
            <person name="Silar P."/>
            <person name="Natvig D.O."/>
            <person name="Lalanne C."/>
            <person name="Gautier V."/>
            <person name="Ament-Velasquez S.L."/>
            <person name="Kruys A."/>
            <person name="Hutchinson M.I."/>
            <person name="Powell A.J."/>
            <person name="Barry K."/>
            <person name="Miller A.N."/>
            <person name="Grigoriev I.V."/>
            <person name="Debuchy R."/>
            <person name="Gladieux P."/>
            <person name="Hiltunen Thoren M."/>
            <person name="Johannesson H."/>
        </authorList>
    </citation>
    <scope>NUCLEOTIDE SEQUENCE</scope>
    <source>
        <strain evidence="2">CBS 123565</strain>
    </source>
</reference>
<dbReference type="AlphaFoldDB" id="A0AAN6ZAW2"/>
<dbReference type="Proteomes" id="UP001304895">
    <property type="component" value="Unassembled WGS sequence"/>
</dbReference>